<reference evidence="2 3" key="1">
    <citation type="submission" date="2021-06" db="EMBL/GenBank/DDBJ databases">
        <title>Chromosome-level genome assembly of the red-tail catfish (Hemibagrus wyckioides).</title>
        <authorList>
            <person name="Shao F."/>
        </authorList>
    </citation>
    <scope>NUCLEOTIDE SEQUENCE [LARGE SCALE GENOMIC DNA]</scope>
    <source>
        <strain evidence="2">EC202008001</strain>
        <tissue evidence="2">Blood</tissue>
    </source>
</reference>
<comment type="caution">
    <text evidence="2">The sequence shown here is derived from an EMBL/GenBank/DDBJ whole genome shotgun (WGS) entry which is preliminary data.</text>
</comment>
<evidence type="ECO:0000313" key="3">
    <source>
        <dbReference type="Proteomes" id="UP000824219"/>
    </source>
</evidence>
<dbReference type="Proteomes" id="UP000824219">
    <property type="component" value="Linkage Group LG08"/>
</dbReference>
<sequence>MGHHNARLRPSIFITMVDTSGNLLVIFSVYKNLNRKADKYLDGRPVNFTDAIGFSSTTSTDAIGSTTQL</sequence>
<proteinExistence type="predicted"/>
<gene>
    <name evidence="2" type="ORF">KOW79_007785</name>
</gene>
<accession>A0A9D3NW36</accession>
<dbReference type="AlphaFoldDB" id="A0A9D3NW36"/>
<keyword evidence="1" id="KW-1133">Transmembrane helix</keyword>
<keyword evidence="3" id="KW-1185">Reference proteome</keyword>
<evidence type="ECO:0000256" key="1">
    <source>
        <dbReference type="SAM" id="Phobius"/>
    </source>
</evidence>
<feature type="transmembrane region" description="Helical" evidence="1">
    <location>
        <begin position="12"/>
        <end position="30"/>
    </location>
</feature>
<keyword evidence="1" id="KW-0472">Membrane</keyword>
<protein>
    <submittedName>
        <fullName evidence="2">Uncharacterized protein</fullName>
    </submittedName>
</protein>
<dbReference type="EMBL" id="JAHKSW010000008">
    <property type="protein sequence ID" value="KAG7329611.1"/>
    <property type="molecule type" value="Genomic_DNA"/>
</dbReference>
<evidence type="ECO:0000313" key="2">
    <source>
        <dbReference type="EMBL" id="KAG7329611.1"/>
    </source>
</evidence>
<name>A0A9D3NW36_9TELE</name>
<organism evidence="2 3">
    <name type="scientific">Hemibagrus wyckioides</name>
    <dbReference type="NCBI Taxonomy" id="337641"/>
    <lineage>
        <taxon>Eukaryota</taxon>
        <taxon>Metazoa</taxon>
        <taxon>Chordata</taxon>
        <taxon>Craniata</taxon>
        <taxon>Vertebrata</taxon>
        <taxon>Euteleostomi</taxon>
        <taxon>Actinopterygii</taxon>
        <taxon>Neopterygii</taxon>
        <taxon>Teleostei</taxon>
        <taxon>Ostariophysi</taxon>
        <taxon>Siluriformes</taxon>
        <taxon>Bagridae</taxon>
        <taxon>Hemibagrus</taxon>
    </lineage>
</organism>
<keyword evidence="1" id="KW-0812">Transmembrane</keyword>